<evidence type="ECO:0000313" key="1">
    <source>
        <dbReference type="EMBL" id="OGZ36741.1"/>
    </source>
</evidence>
<proteinExistence type="predicted"/>
<dbReference type="EMBL" id="MHNB01000022">
    <property type="protein sequence ID" value="OGZ36741.1"/>
    <property type="molecule type" value="Genomic_DNA"/>
</dbReference>
<sequence>MKFCIFRNKLLSLLESEIEEITFGEILRFSKTGFVLEEMMKQQINDSGPFSEALTTAIEKFANKTENVEIHLALSLSAIYDLGPKNEIAICFEMKNGFNGKISTFSDIVANIENATHVDYSLICRKTEWCFQIKRYPSAYLKFSENGILAYLKKLFNEKYGEMSDINLIILLQPEQEAATTPINFENIYQSVKPMPRKISYGEVSFIFNANMKDMMLIRVFPGFVKTKMPLEFKSPKYQELQNRWAEEIHKHKSQKIS</sequence>
<organism evidence="1 2">
    <name type="scientific">Candidatus Portnoybacteria bacterium RIFCSPHIGHO2_12_FULL_38_9</name>
    <dbReference type="NCBI Taxonomy" id="1801997"/>
    <lineage>
        <taxon>Bacteria</taxon>
        <taxon>Candidatus Portnoyibacteriota</taxon>
    </lineage>
</organism>
<evidence type="ECO:0000313" key="2">
    <source>
        <dbReference type="Proteomes" id="UP000177061"/>
    </source>
</evidence>
<evidence type="ECO:0008006" key="3">
    <source>
        <dbReference type="Google" id="ProtNLM"/>
    </source>
</evidence>
<accession>A0A1G2FGT1</accession>
<dbReference type="Proteomes" id="UP000177061">
    <property type="component" value="Unassembled WGS sequence"/>
</dbReference>
<gene>
    <name evidence="1" type="ORF">A3J64_03360</name>
</gene>
<name>A0A1G2FGT1_9BACT</name>
<protein>
    <recommendedName>
        <fullName evidence="3">Restriction endonuclease</fullName>
    </recommendedName>
</protein>
<comment type="caution">
    <text evidence="1">The sequence shown here is derived from an EMBL/GenBank/DDBJ whole genome shotgun (WGS) entry which is preliminary data.</text>
</comment>
<dbReference type="STRING" id="1801997.A3J64_03360"/>
<reference evidence="1 2" key="1">
    <citation type="journal article" date="2016" name="Nat. Commun.">
        <title>Thousands of microbial genomes shed light on interconnected biogeochemical processes in an aquifer system.</title>
        <authorList>
            <person name="Anantharaman K."/>
            <person name="Brown C.T."/>
            <person name="Hug L.A."/>
            <person name="Sharon I."/>
            <person name="Castelle C.J."/>
            <person name="Probst A.J."/>
            <person name="Thomas B.C."/>
            <person name="Singh A."/>
            <person name="Wilkins M.J."/>
            <person name="Karaoz U."/>
            <person name="Brodie E.L."/>
            <person name="Williams K.H."/>
            <person name="Hubbard S.S."/>
            <person name="Banfield J.F."/>
        </authorList>
    </citation>
    <scope>NUCLEOTIDE SEQUENCE [LARGE SCALE GENOMIC DNA]</scope>
</reference>
<dbReference type="AlphaFoldDB" id="A0A1G2FGT1"/>